<proteinExistence type="inferred from homology"/>
<dbReference type="InterPro" id="IPR001320">
    <property type="entry name" value="Iontro_rcpt_C"/>
</dbReference>
<dbReference type="SMART" id="SM00062">
    <property type="entry name" value="PBPb"/>
    <property type="match status" value="1"/>
</dbReference>
<dbReference type="PANTHER" id="PTHR30085:SF6">
    <property type="entry name" value="ABC TRANSPORTER GLUTAMINE-BINDING PROTEIN GLNH"/>
    <property type="match status" value="1"/>
</dbReference>
<feature type="domain" description="Solute-binding protein family 3/N-terminal" evidence="6">
    <location>
        <begin position="74"/>
        <end position="297"/>
    </location>
</feature>
<dbReference type="SUPFAM" id="SSF53850">
    <property type="entry name" value="Periplasmic binding protein-like II"/>
    <property type="match status" value="1"/>
</dbReference>
<evidence type="ECO:0000313" key="9">
    <source>
        <dbReference type="Proteomes" id="UP000479226"/>
    </source>
</evidence>
<dbReference type="InterPro" id="IPR001638">
    <property type="entry name" value="Solute-binding_3/MltF_N"/>
</dbReference>
<feature type="domain" description="Ionotropic glutamate receptor C-terminal" evidence="7">
    <location>
        <begin position="74"/>
        <end position="279"/>
    </location>
</feature>
<protein>
    <submittedName>
        <fullName evidence="8">Glutamate ABC transporter substrate-binding protein</fullName>
    </submittedName>
</protein>
<sequence>MFKESLGRRPFLSAVLASTAFALAGCSGGAGLPAELSGAGSKGLSDTFLKNAPVAAAGLILPGSTMEAIKKRGKLIVATALDAPLVSQQDPLNPDNVTGLDADMAKLLATYIFGKPNVQWVPSAAETREAMLANGTVDVVLSTYTITTKRALQISFAGPYFMSGLAVAVKSDNTSIKGVEDLAGKNVIVQTGSPGVTQMPEKQPTANLMPFATTPQGVQALVQGRGDAYVQDYVLLASQASSNKDIKIVGQPFTHEPYGIGLKRDDKQFKDFINTWLKAIEDGGQWAESWKTTLGSVSDSSAPTPPAIGSVPGS</sequence>
<organism evidence="8 9">
    <name type="scientific">Arthrobacter silviterrae</name>
    <dbReference type="NCBI Taxonomy" id="2026658"/>
    <lineage>
        <taxon>Bacteria</taxon>
        <taxon>Bacillati</taxon>
        <taxon>Actinomycetota</taxon>
        <taxon>Actinomycetes</taxon>
        <taxon>Micrococcales</taxon>
        <taxon>Micrococcaceae</taxon>
        <taxon>Arthrobacter</taxon>
    </lineage>
</organism>
<dbReference type="RefSeq" id="WP_165180290.1">
    <property type="nucleotide sequence ID" value="NZ_JAAKZI010000002.1"/>
</dbReference>
<evidence type="ECO:0000259" key="6">
    <source>
        <dbReference type="SMART" id="SM00062"/>
    </source>
</evidence>
<reference evidence="8 9" key="1">
    <citation type="submission" date="2020-02" db="EMBL/GenBank/DDBJ databases">
        <title>Genome sequence of the type strain DSM 27180 of Arthrobacter silviterrae.</title>
        <authorList>
            <person name="Gao J."/>
            <person name="Sun J."/>
        </authorList>
    </citation>
    <scope>NUCLEOTIDE SEQUENCE [LARGE SCALE GENOMIC DNA]</scope>
    <source>
        <strain evidence="8 9">DSM 27180</strain>
    </source>
</reference>
<dbReference type="SMART" id="SM00079">
    <property type="entry name" value="PBPe"/>
    <property type="match status" value="1"/>
</dbReference>
<evidence type="ECO:0000256" key="5">
    <source>
        <dbReference type="SAM" id="SignalP"/>
    </source>
</evidence>
<evidence type="ECO:0000256" key="1">
    <source>
        <dbReference type="ARBA" id="ARBA00010333"/>
    </source>
</evidence>
<dbReference type="CDD" id="cd13690">
    <property type="entry name" value="PBP2_GluB"/>
    <property type="match status" value="1"/>
</dbReference>
<dbReference type="InterPro" id="IPR051455">
    <property type="entry name" value="Bact_solute-bind_prot3"/>
</dbReference>
<dbReference type="Gene3D" id="3.40.190.10">
    <property type="entry name" value="Periplasmic binding protein-like II"/>
    <property type="match status" value="2"/>
</dbReference>
<evidence type="ECO:0000256" key="2">
    <source>
        <dbReference type="ARBA" id="ARBA00022448"/>
    </source>
</evidence>
<evidence type="ECO:0000313" key="8">
    <source>
        <dbReference type="EMBL" id="NGN82191.1"/>
    </source>
</evidence>
<accession>A0ABX0D917</accession>
<name>A0ABX0D917_9MICC</name>
<keyword evidence="9" id="KW-1185">Reference proteome</keyword>
<comment type="similarity">
    <text evidence="1">Belongs to the bacterial solute-binding protein 3 family.</text>
</comment>
<evidence type="ECO:0000259" key="7">
    <source>
        <dbReference type="SMART" id="SM00079"/>
    </source>
</evidence>
<dbReference type="PANTHER" id="PTHR30085">
    <property type="entry name" value="AMINO ACID ABC TRANSPORTER PERMEASE"/>
    <property type="match status" value="1"/>
</dbReference>
<dbReference type="PROSITE" id="PS51257">
    <property type="entry name" value="PROKAR_LIPOPROTEIN"/>
    <property type="match status" value="1"/>
</dbReference>
<feature type="region of interest" description="Disordered" evidence="4">
    <location>
        <begin position="294"/>
        <end position="314"/>
    </location>
</feature>
<evidence type="ECO:0000256" key="3">
    <source>
        <dbReference type="ARBA" id="ARBA00022729"/>
    </source>
</evidence>
<keyword evidence="3 5" id="KW-0732">Signal</keyword>
<dbReference type="PROSITE" id="PS51318">
    <property type="entry name" value="TAT"/>
    <property type="match status" value="1"/>
</dbReference>
<comment type="caution">
    <text evidence="8">The sequence shown here is derived from an EMBL/GenBank/DDBJ whole genome shotgun (WGS) entry which is preliminary data.</text>
</comment>
<dbReference type="InterPro" id="IPR006311">
    <property type="entry name" value="TAT_signal"/>
</dbReference>
<keyword evidence="2" id="KW-0813">Transport</keyword>
<evidence type="ECO:0000256" key="4">
    <source>
        <dbReference type="SAM" id="MobiDB-lite"/>
    </source>
</evidence>
<feature type="chain" id="PRO_5046089198" evidence="5">
    <location>
        <begin position="25"/>
        <end position="314"/>
    </location>
</feature>
<feature type="signal peptide" evidence="5">
    <location>
        <begin position="1"/>
        <end position="24"/>
    </location>
</feature>
<gene>
    <name evidence="8" type="ORF">G6N77_01745</name>
</gene>
<dbReference type="Proteomes" id="UP000479226">
    <property type="component" value="Unassembled WGS sequence"/>
</dbReference>
<dbReference type="EMBL" id="JAAKZI010000002">
    <property type="protein sequence ID" value="NGN82191.1"/>
    <property type="molecule type" value="Genomic_DNA"/>
</dbReference>
<dbReference type="Pfam" id="PF00497">
    <property type="entry name" value="SBP_bac_3"/>
    <property type="match status" value="1"/>
</dbReference>